<organism evidence="1 2">
    <name type="scientific">Petromyces alliaceus</name>
    <name type="common">Aspergillus alliaceus</name>
    <dbReference type="NCBI Taxonomy" id="209559"/>
    <lineage>
        <taxon>Eukaryota</taxon>
        <taxon>Fungi</taxon>
        <taxon>Dikarya</taxon>
        <taxon>Ascomycota</taxon>
        <taxon>Pezizomycotina</taxon>
        <taxon>Eurotiomycetes</taxon>
        <taxon>Eurotiomycetidae</taxon>
        <taxon>Eurotiales</taxon>
        <taxon>Aspergillaceae</taxon>
        <taxon>Aspergillus</taxon>
        <taxon>Aspergillus subgen. Circumdati</taxon>
    </lineage>
</organism>
<accession>A0A5N6G521</accession>
<name>A0A5N6G521_PETAA</name>
<sequence length="215" mass="23744">MPKTKPPTRKLDQYWHKPGICGLITRSTLRTLQFTFAVIISALYGVDLAHATKTNTHASSEWIYAEFVAAVSALTCIIHCFVTVIHVAWSAWDAVLFVLWLAQVGRLGSIYVSDVQGEYEDATMSITRMRVAVWIGLVNMVLWLGTTVLGVAWCVRTKKATRRTDLVEGGKQEILSDVERVAVYVDRRTPVGVVGEKGVEGGKGEKMVSEKGVDC</sequence>
<comment type="caution">
    <text evidence="1">The sequence shown here is derived from an EMBL/GenBank/DDBJ whole genome shotgun (WGS) entry which is preliminary data.</text>
</comment>
<dbReference type="PANTHER" id="PTHR42083:SF1">
    <property type="entry name" value="MARVEL DOMAIN-CONTAINING PROTEIN"/>
    <property type="match status" value="1"/>
</dbReference>
<evidence type="ECO:0000313" key="2">
    <source>
        <dbReference type="Proteomes" id="UP000541154"/>
    </source>
</evidence>
<dbReference type="EMBL" id="SPNV01000313">
    <property type="protein sequence ID" value="KAF5856517.1"/>
    <property type="molecule type" value="Genomic_DNA"/>
</dbReference>
<dbReference type="PANTHER" id="PTHR42083">
    <property type="entry name" value="MARVEL DOMAIN-CONTAINING PROTEIN"/>
    <property type="match status" value="1"/>
</dbReference>
<gene>
    <name evidence="1" type="ORF">ETB97_007248</name>
</gene>
<reference evidence="1 2" key="1">
    <citation type="submission" date="2019-04" db="EMBL/GenBank/DDBJ databases">
        <title>Aspergillus burnettii sp. nov., novel species from soil in southeast Queensland.</title>
        <authorList>
            <person name="Gilchrist C.L.M."/>
            <person name="Pitt J.I."/>
            <person name="Lange L."/>
            <person name="Lacey H.J."/>
            <person name="Vuong D."/>
            <person name="Midgley D.J."/>
            <person name="Greenfield P."/>
            <person name="Bradbury M."/>
            <person name="Lacey E."/>
            <person name="Busk P.K."/>
            <person name="Pilgaard B."/>
            <person name="Chooi Y.H."/>
            <person name="Piggott A.M."/>
        </authorList>
    </citation>
    <scope>NUCLEOTIDE SEQUENCE [LARGE SCALE GENOMIC DNA]</scope>
    <source>
        <strain evidence="1 2">FRR 5400</strain>
    </source>
</reference>
<dbReference type="OMA" id="WIYAEFV"/>
<proteinExistence type="predicted"/>
<keyword evidence="2" id="KW-1185">Reference proteome</keyword>
<evidence type="ECO:0000313" key="1">
    <source>
        <dbReference type="EMBL" id="KAF5856517.1"/>
    </source>
</evidence>
<protein>
    <submittedName>
        <fullName evidence="1">Uncharacterized protein</fullName>
    </submittedName>
</protein>
<accession>A0A8H6E234</accession>
<dbReference type="Proteomes" id="UP000541154">
    <property type="component" value="Unassembled WGS sequence"/>
</dbReference>
<dbReference type="AlphaFoldDB" id="A0A5N6G521"/>